<dbReference type="GeneID" id="20352329"/>
<reference evidence="4" key="1">
    <citation type="submission" date="2010-07" db="EMBL/GenBank/DDBJ databases">
        <title>The genome sequence of Gaeumannomyces graminis var. tritici strain R3-111a-1.</title>
        <authorList>
            <consortium name="The Broad Institute Genome Sequencing Platform"/>
            <person name="Ma L.-J."/>
            <person name="Dead R."/>
            <person name="Young S."/>
            <person name="Zeng Q."/>
            <person name="Koehrsen M."/>
            <person name="Alvarado L."/>
            <person name="Berlin A."/>
            <person name="Chapman S.B."/>
            <person name="Chen Z."/>
            <person name="Freedman E."/>
            <person name="Gellesch M."/>
            <person name="Goldberg J."/>
            <person name="Griggs A."/>
            <person name="Gujja S."/>
            <person name="Heilman E.R."/>
            <person name="Heiman D."/>
            <person name="Hepburn T."/>
            <person name="Howarth C."/>
            <person name="Jen D."/>
            <person name="Larson L."/>
            <person name="Mehta T."/>
            <person name="Neiman D."/>
            <person name="Pearson M."/>
            <person name="Roberts A."/>
            <person name="Saif S."/>
            <person name="Shea T."/>
            <person name="Shenoy N."/>
            <person name="Sisk P."/>
            <person name="Stolte C."/>
            <person name="Sykes S."/>
            <person name="Walk T."/>
            <person name="White J."/>
            <person name="Yandava C."/>
            <person name="Haas B."/>
            <person name="Nusbaum C."/>
            <person name="Birren B."/>
        </authorList>
    </citation>
    <scope>NUCLEOTIDE SEQUENCE [LARGE SCALE GENOMIC DNA]</scope>
    <source>
        <strain evidence="4">R3-111a-1</strain>
    </source>
</reference>
<dbReference type="AlphaFoldDB" id="J3PEE0"/>
<evidence type="ECO:0000256" key="1">
    <source>
        <dbReference type="SAM" id="MobiDB-lite"/>
    </source>
</evidence>
<reference evidence="2" key="2">
    <citation type="submission" date="2010-07" db="EMBL/GenBank/DDBJ databases">
        <authorList>
            <consortium name="The Broad Institute Genome Sequencing Platform"/>
            <consortium name="Broad Institute Genome Sequencing Center for Infectious Disease"/>
            <person name="Ma L.-J."/>
            <person name="Dead R."/>
            <person name="Young S."/>
            <person name="Zeng Q."/>
            <person name="Koehrsen M."/>
            <person name="Alvarado L."/>
            <person name="Berlin A."/>
            <person name="Chapman S.B."/>
            <person name="Chen Z."/>
            <person name="Freedman E."/>
            <person name="Gellesch M."/>
            <person name="Goldberg J."/>
            <person name="Griggs A."/>
            <person name="Gujja S."/>
            <person name="Heilman E.R."/>
            <person name="Heiman D."/>
            <person name="Hepburn T."/>
            <person name="Howarth C."/>
            <person name="Jen D."/>
            <person name="Larson L."/>
            <person name="Mehta T."/>
            <person name="Neiman D."/>
            <person name="Pearson M."/>
            <person name="Roberts A."/>
            <person name="Saif S."/>
            <person name="Shea T."/>
            <person name="Shenoy N."/>
            <person name="Sisk P."/>
            <person name="Stolte C."/>
            <person name="Sykes S."/>
            <person name="Walk T."/>
            <person name="White J."/>
            <person name="Yandava C."/>
            <person name="Haas B."/>
            <person name="Nusbaum C."/>
            <person name="Birren B."/>
        </authorList>
    </citation>
    <scope>NUCLEOTIDE SEQUENCE</scope>
    <source>
        <strain evidence="2">R3-111a-1</strain>
    </source>
</reference>
<organism evidence="2">
    <name type="scientific">Gaeumannomyces tritici (strain R3-111a-1)</name>
    <name type="common">Wheat and barley take-all root rot fungus</name>
    <name type="synonym">Gaeumannomyces graminis var. tritici</name>
    <dbReference type="NCBI Taxonomy" id="644352"/>
    <lineage>
        <taxon>Eukaryota</taxon>
        <taxon>Fungi</taxon>
        <taxon>Dikarya</taxon>
        <taxon>Ascomycota</taxon>
        <taxon>Pezizomycotina</taxon>
        <taxon>Sordariomycetes</taxon>
        <taxon>Sordariomycetidae</taxon>
        <taxon>Magnaporthales</taxon>
        <taxon>Magnaporthaceae</taxon>
        <taxon>Gaeumannomyces</taxon>
    </lineage>
</organism>
<reference evidence="3" key="5">
    <citation type="submission" date="2018-04" db="UniProtKB">
        <authorList>
            <consortium name="EnsemblFungi"/>
        </authorList>
    </citation>
    <scope>IDENTIFICATION</scope>
    <source>
        <strain evidence="3">R3-111a-1</strain>
    </source>
</reference>
<gene>
    <name evidence="3" type="primary">20352329</name>
    <name evidence="2" type="ORF">GGTG_11871</name>
</gene>
<evidence type="ECO:0000313" key="2">
    <source>
        <dbReference type="EMBL" id="EJT70848.1"/>
    </source>
</evidence>
<proteinExistence type="predicted"/>
<dbReference type="Proteomes" id="UP000006039">
    <property type="component" value="Unassembled WGS sequence"/>
</dbReference>
<keyword evidence="4" id="KW-1185">Reference proteome</keyword>
<protein>
    <submittedName>
        <fullName evidence="2 3">Uncharacterized protein</fullName>
    </submittedName>
</protein>
<dbReference type="HOGENOM" id="CLU_769548_0_0_1"/>
<feature type="region of interest" description="Disordered" evidence="1">
    <location>
        <begin position="29"/>
        <end position="77"/>
    </location>
</feature>
<name>J3PEE0_GAET3</name>
<sequence>MDACGLPFLLSWHSGCVVGRRPADRWVRRLPTAHGPPTSRTSRVPSRAEGHGNMAGRGVEGPLGLAPKPPNDRGGYGPGRVMVRVYSDRRGQVRGVNLRGVNRRLPEQHGARRAVFPSWPNEVTLNADSKQPSDVASCPSKPPIEGLWGGRGPAAWLGCVPGVSSLVPRDPSSKIVICRNLPARAWVQTWWGVSVVCARLLSRVSTRARTVARLARTVRKTSSGRAARAVVAVASKGGRAGLGVAHTPLPFSHMAGSTDRREPSGVLACLANPWTDSRTQPYWVRPRDREEGSQKIWHRRATLQISTQSGTSSKRPPWIFYTAAVVENRTICQGNTWQVGGQVGGTMVAGGRWNIHDGER</sequence>
<accession>J3PEE0</accession>
<evidence type="ECO:0000313" key="4">
    <source>
        <dbReference type="Proteomes" id="UP000006039"/>
    </source>
</evidence>
<dbReference type="VEuPathDB" id="FungiDB:GGTG_11871"/>
<reference evidence="2" key="3">
    <citation type="submission" date="2010-09" db="EMBL/GenBank/DDBJ databases">
        <title>Annotation of Gaeumannomyces graminis var. tritici R3-111a-1.</title>
        <authorList>
            <consortium name="The Broad Institute Genome Sequencing Platform"/>
            <person name="Ma L.-J."/>
            <person name="Dead R."/>
            <person name="Young S.K."/>
            <person name="Zeng Q."/>
            <person name="Gargeya S."/>
            <person name="Fitzgerald M."/>
            <person name="Haas B."/>
            <person name="Abouelleil A."/>
            <person name="Alvarado L."/>
            <person name="Arachchi H.M."/>
            <person name="Berlin A."/>
            <person name="Brown A."/>
            <person name="Chapman S.B."/>
            <person name="Chen Z."/>
            <person name="Dunbar C."/>
            <person name="Freedman E."/>
            <person name="Gearin G."/>
            <person name="Gellesch M."/>
            <person name="Goldberg J."/>
            <person name="Griggs A."/>
            <person name="Gujja S."/>
            <person name="Heiman D."/>
            <person name="Howarth C."/>
            <person name="Larson L."/>
            <person name="Lui A."/>
            <person name="MacDonald P.J.P."/>
            <person name="Mehta T."/>
            <person name="Montmayeur A."/>
            <person name="Murphy C."/>
            <person name="Neiman D."/>
            <person name="Pearson M."/>
            <person name="Priest M."/>
            <person name="Roberts A."/>
            <person name="Saif S."/>
            <person name="Shea T."/>
            <person name="Shenoy N."/>
            <person name="Sisk P."/>
            <person name="Stolte C."/>
            <person name="Sykes S."/>
            <person name="Yandava C."/>
            <person name="Wortman J."/>
            <person name="Nusbaum C."/>
            <person name="Birren B."/>
        </authorList>
    </citation>
    <scope>NUCLEOTIDE SEQUENCE</scope>
    <source>
        <strain evidence="2">R3-111a-1</strain>
    </source>
</reference>
<dbReference type="RefSeq" id="XP_009228026.1">
    <property type="nucleotide sequence ID" value="XM_009229762.1"/>
</dbReference>
<reference evidence="3" key="4">
    <citation type="journal article" date="2015" name="G3 (Bethesda)">
        <title>Genome sequences of three phytopathogenic species of the Magnaporthaceae family of fungi.</title>
        <authorList>
            <person name="Okagaki L.H."/>
            <person name="Nunes C.C."/>
            <person name="Sailsbery J."/>
            <person name="Clay B."/>
            <person name="Brown D."/>
            <person name="John T."/>
            <person name="Oh Y."/>
            <person name="Young N."/>
            <person name="Fitzgerald M."/>
            <person name="Haas B.J."/>
            <person name="Zeng Q."/>
            <person name="Young S."/>
            <person name="Adiconis X."/>
            <person name="Fan L."/>
            <person name="Levin J.Z."/>
            <person name="Mitchell T.K."/>
            <person name="Okubara P.A."/>
            <person name="Farman M.L."/>
            <person name="Kohn L.M."/>
            <person name="Birren B."/>
            <person name="Ma L.-J."/>
            <person name="Dean R.A."/>
        </authorList>
    </citation>
    <scope>NUCLEOTIDE SEQUENCE</scope>
    <source>
        <strain evidence="3">R3-111a-1</strain>
    </source>
</reference>
<dbReference type="EMBL" id="GL385401">
    <property type="protein sequence ID" value="EJT70848.1"/>
    <property type="molecule type" value="Genomic_DNA"/>
</dbReference>
<dbReference type="EnsemblFungi" id="EJT70848">
    <property type="protein sequence ID" value="EJT70848"/>
    <property type="gene ID" value="GGTG_11871"/>
</dbReference>
<evidence type="ECO:0000313" key="3">
    <source>
        <dbReference type="EnsemblFungi" id="EJT70848"/>
    </source>
</evidence>